<evidence type="ECO:0000313" key="1">
    <source>
        <dbReference type="EMBL" id="GGK61923.1"/>
    </source>
</evidence>
<evidence type="ECO:0000313" key="2">
    <source>
        <dbReference type="Proteomes" id="UP000627984"/>
    </source>
</evidence>
<dbReference type="Proteomes" id="UP000627984">
    <property type="component" value="Unassembled WGS sequence"/>
</dbReference>
<dbReference type="EMBL" id="BMQD01000005">
    <property type="protein sequence ID" value="GGK61923.1"/>
    <property type="molecule type" value="Genomic_DNA"/>
</dbReference>
<reference evidence="1" key="1">
    <citation type="journal article" date="2014" name="Int. J. Syst. Evol. Microbiol.">
        <title>Complete genome sequence of Corynebacterium casei LMG S-19264T (=DSM 44701T), isolated from a smear-ripened cheese.</title>
        <authorList>
            <consortium name="US DOE Joint Genome Institute (JGI-PGF)"/>
            <person name="Walter F."/>
            <person name="Albersmeier A."/>
            <person name="Kalinowski J."/>
            <person name="Ruckert C."/>
        </authorList>
    </citation>
    <scope>NUCLEOTIDE SEQUENCE</scope>
    <source>
        <strain evidence="1">JCM 3093</strain>
    </source>
</reference>
<organism evidence="1 2">
    <name type="scientific">Planomonospora parontospora</name>
    <dbReference type="NCBI Taxonomy" id="58119"/>
    <lineage>
        <taxon>Bacteria</taxon>
        <taxon>Bacillati</taxon>
        <taxon>Actinomycetota</taxon>
        <taxon>Actinomycetes</taxon>
        <taxon>Streptosporangiales</taxon>
        <taxon>Streptosporangiaceae</taxon>
        <taxon>Planomonospora</taxon>
    </lineage>
</organism>
<proteinExistence type="predicted"/>
<sequence length="59" mass="6729">MKQWLRLAGRHSTEYESVLLGHFLKGCGQTPLSCHIGIEIGRVWERRHNGESAAYDMVC</sequence>
<accession>A0AA37BEX5</accession>
<protein>
    <submittedName>
        <fullName evidence="1">Uncharacterized protein</fullName>
    </submittedName>
</protein>
<dbReference type="AlphaFoldDB" id="A0AA37BEX5"/>
<name>A0AA37BEX5_9ACTN</name>
<reference evidence="1" key="2">
    <citation type="submission" date="2022-09" db="EMBL/GenBank/DDBJ databases">
        <authorList>
            <person name="Sun Q."/>
            <person name="Ohkuma M."/>
        </authorList>
    </citation>
    <scope>NUCLEOTIDE SEQUENCE</scope>
    <source>
        <strain evidence="1">JCM 3093</strain>
    </source>
</reference>
<gene>
    <name evidence="1" type="ORF">GCM10010126_21620</name>
</gene>
<comment type="caution">
    <text evidence="1">The sequence shown here is derived from an EMBL/GenBank/DDBJ whole genome shotgun (WGS) entry which is preliminary data.</text>
</comment>